<accession>R7Z2W7</accession>
<evidence type="ECO:0000259" key="2">
    <source>
        <dbReference type="Pfam" id="PF06985"/>
    </source>
</evidence>
<feature type="repeat" description="TPR" evidence="1">
    <location>
        <begin position="162"/>
        <end position="195"/>
    </location>
</feature>
<dbReference type="SUPFAM" id="SSF48452">
    <property type="entry name" value="TPR-like"/>
    <property type="match status" value="2"/>
</dbReference>
<dbReference type="Gene3D" id="1.25.40.10">
    <property type="entry name" value="Tetratricopeptide repeat domain"/>
    <property type="match status" value="2"/>
</dbReference>
<organism evidence="3 4">
    <name type="scientific">Coniosporium apollinis (strain CBS 100218)</name>
    <name type="common">Rock-inhabiting black yeast</name>
    <dbReference type="NCBI Taxonomy" id="1168221"/>
    <lineage>
        <taxon>Eukaryota</taxon>
        <taxon>Fungi</taxon>
        <taxon>Dikarya</taxon>
        <taxon>Ascomycota</taxon>
        <taxon>Pezizomycotina</taxon>
        <taxon>Dothideomycetes</taxon>
        <taxon>Dothideomycetes incertae sedis</taxon>
        <taxon>Coniosporium</taxon>
    </lineage>
</organism>
<keyword evidence="4" id="KW-1185">Reference proteome</keyword>
<dbReference type="STRING" id="1168221.R7Z2W7"/>
<dbReference type="InterPro" id="IPR052895">
    <property type="entry name" value="HetReg/Transcr_Mod"/>
</dbReference>
<dbReference type="Pfam" id="PF13424">
    <property type="entry name" value="TPR_12"/>
    <property type="match status" value="1"/>
</dbReference>
<proteinExistence type="predicted"/>
<dbReference type="OrthoDB" id="2157530at2759"/>
<dbReference type="AlphaFoldDB" id="R7Z2W7"/>
<name>R7Z2W7_CONA1</name>
<dbReference type="PANTHER" id="PTHR24148">
    <property type="entry name" value="ANKYRIN REPEAT DOMAIN-CONTAINING PROTEIN 39 HOMOLOG-RELATED"/>
    <property type="match status" value="1"/>
</dbReference>
<dbReference type="RefSeq" id="XP_007783583.1">
    <property type="nucleotide sequence ID" value="XM_007785393.1"/>
</dbReference>
<dbReference type="InterPro" id="IPR019734">
    <property type="entry name" value="TPR_rpt"/>
</dbReference>
<dbReference type="Proteomes" id="UP000016924">
    <property type="component" value="Unassembled WGS sequence"/>
</dbReference>
<dbReference type="InterPro" id="IPR011990">
    <property type="entry name" value="TPR-like_helical_dom_sf"/>
</dbReference>
<dbReference type="PANTHER" id="PTHR24148:SF64">
    <property type="entry name" value="HETEROKARYON INCOMPATIBILITY DOMAIN-CONTAINING PROTEIN"/>
    <property type="match status" value="1"/>
</dbReference>
<gene>
    <name evidence="3" type="ORF">W97_07524</name>
</gene>
<evidence type="ECO:0000313" key="4">
    <source>
        <dbReference type="Proteomes" id="UP000016924"/>
    </source>
</evidence>
<dbReference type="PROSITE" id="PS50005">
    <property type="entry name" value="TPR"/>
    <property type="match status" value="1"/>
</dbReference>
<evidence type="ECO:0000313" key="3">
    <source>
        <dbReference type="EMBL" id="EON68266.1"/>
    </source>
</evidence>
<evidence type="ECO:0000256" key="1">
    <source>
        <dbReference type="PROSITE-ProRule" id="PRU00339"/>
    </source>
</evidence>
<keyword evidence="1" id="KW-0802">TPR repeat</keyword>
<reference evidence="4" key="1">
    <citation type="submission" date="2012-06" db="EMBL/GenBank/DDBJ databases">
        <title>The genome sequence of Coniosporium apollinis CBS 100218.</title>
        <authorList>
            <consortium name="The Broad Institute Genome Sequencing Platform"/>
            <person name="Cuomo C."/>
            <person name="Gorbushina A."/>
            <person name="Noack S."/>
            <person name="Walker B."/>
            <person name="Young S.K."/>
            <person name="Zeng Q."/>
            <person name="Gargeya S."/>
            <person name="Fitzgerald M."/>
            <person name="Haas B."/>
            <person name="Abouelleil A."/>
            <person name="Alvarado L."/>
            <person name="Arachchi H.M."/>
            <person name="Berlin A.M."/>
            <person name="Chapman S.B."/>
            <person name="Goldberg J."/>
            <person name="Griggs A."/>
            <person name="Gujja S."/>
            <person name="Hansen M."/>
            <person name="Howarth C."/>
            <person name="Imamovic A."/>
            <person name="Larimer J."/>
            <person name="McCowan C."/>
            <person name="Montmayeur A."/>
            <person name="Murphy C."/>
            <person name="Neiman D."/>
            <person name="Pearson M."/>
            <person name="Priest M."/>
            <person name="Roberts A."/>
            <person name="Saif S."/>
            <person name="Shea T."/>
            <person name="Sisk P."/>
            <person name="Sykes S."/>
            <person name="Wortman J."/>
            <person name="Nusbaum C."/>
            <person name="Birren B."/>
        </authorList>
    </citation>
    <scope>NUCLEOTIDE SEQUENCE [LARGE SCALE GENOMIC DNA]</scope>
    <source>
        <strain evidence="4">CBS 100218</strain>
    </source>
</reference>
<dbReference type="GeneID" id="19904835"/>
<sequence length="934" mass="105285">MDFISLDEVEATLRELKKQVDLARIDKESPSLKQDLDIKYQRTQVLYKEGRFKEAETLETQRLLVLVALHGFADKRTIESMDALGSLRFNAKGELDGGDLLDTAIALRIKTQGASHPDTLASLASMVANLHQSGRSSEAVQLGQHVVDMCKASLAPSDPARLRAMSNLASVYTSKGDLTKAEELLLEVLRIREDTLPYDDPDTVRSKVNLSGVYFGQKRWKDAVLLLEPVLSIRRRTMGDSHPMAMSIARQLVYAYSQLMGHTDNLTIQLLILNTAKKTHGEDHEQTLDALLSLIPTYIQRQMWKEAIETTEQVLEKQKKRLPADDQMVIDLSSHLDTLMREFPNRECKVSDVSNIIYRPLSLDSRQIRIAYITKGSRSDPLEATLLRTSLDALPSYEALSYVWGKDQSVGKLTLNGHCIDITPNLQGALVQLRSSIEDRLIWIDAICINQEDPKERSKQVRLMREIYSNARRVIMWLGEEAEDTKAGVEFLKALEVHPSPKEHAAEVLRTAPSDLTAMLNGIGELVLNRPYWNRLWIIQEVMCAKDLVVHCGSLTVGYEILEKIHDIILEAIGVLIQERHPATPRYLRIVNQLLSGGGRSSWREHTSTGMPLEELLRSHWSSECSDPKDRIYALLGISSLRKSTHPGLKVDYSQSTSEVYRGATRAIVEETGRLDVLCLVTEAGTHAVTKTHRARQPFLPSWVPDWNVHRRTAFSLISTHPHSKASGNTKAEFGFSGDGTRLNVTGLGISTLEYCAQRFEMAQMRLRDIMKLFLGWRKSTLDYSRPWRGGGVNSWLRKFYSMLNTNKPEDTWPVTDADWSRWESTSLLPGPVDSALSEQEKQFLRTTYQFCVGRRLFYFKDSGSSSLGGFNIGLCPNEATESDLLCVIPGCPMPIILHPVDEHFLVVGEAYVPDYMMGEAMEGKPQLQIFTLH</sequence>
<dbReference type="eggNOG" id="KOG1840">
    <property type="taxonomic scope" value="Eukaryota"/>
</dbReference>
<dbReference type="Pfam" id="PF06985">
    <property type="entry name" value="HET"/>
    <property type="match status" value="1"/>
</dbReference>
<dbReference type="HOGENOM" id="CLU_004184_7_2_1"/>
<feature type="domain" description="Heterokaryon incompatibility" evidence="2">
    <location>
        <begin position="397"/>
        <end position="541"/>
    </location>
</feature>
<dbReference type="OMA" id="YRYVGDI"/>
<protein>
    <recommendedName>
        <fullName evidence="2">Heterokaryon incompatibility domain-containing protein</fullName>
    </recommendedName>
</protein>
<dbReference type="InterPro" id="IPR010730">
    <property type="entry name" value="HET"/>
</dbReference>
<dbReference type="EMBL" id="JH767594">
    <property type="protein sequence ID" value="EON68266.1"/>
    <property type="molecule type" value="Genomic_DNA"/>
</dbReference>